<dbReference type="SUPFAM" id="SSF51445">
    <property type="entry name" value="(Trans)glycosidases"/>
    <property type="match status" value="1"/>
</dbReference>
<accession>A0A1F7HIB7</accession>
<proteinExistence type="predicted"/>
<evidence type="ECO:0000313" key="2">
    <source>
        <dbReference type="Proteomes" id="UP000177199"/>
    </source>
</evidence>
<sequence>MKQIILFIFSFYLLILPLKVFAFDASLPNNKFGIHLAVSDREDLINAADLVNSSGGQWGYVTLVIQENDKDKKKWQAVFDQMRTLKLIPIIRLATQPQVNNWEIPSVDDIGGWIDFLDSLNWVAKDRYVILFNEPNHATEWGGKIDPEGYAEISYEFSKRLKEKNQDYFIMLAGFDASAPSSPPNYEDEAVYLRKIISYKPELFSENLIAGLSSHSYPNPGFLGNPYDRGKGTVSTYDWELSFLRSLGIQNTLPVFITETGWPHSENINSTIVGERLRIAYESIWSDDMRVRAVTPFILNYQTDPFLNFSWKKQNSQDFYDQFNIVKNLTKIKGDPEQVLKASIKHTLPKEILVNSSYRFKINILNSGQSILDANEGYRLEIENNNDIIKDYIFSNIDEALPGHEIELDFYFKTSNQLGQKNIDVILLRNDKKIAEKKWSFVLEPLPKLNFDLNLFPKLNDTISDVEIQFFDEDEKLVFKKSGLVAVKGKGNLDGIKNIYLGGEYRVVVLTPYYLPRQVHFVLDKKETDIKFKFLLPLDFDKDGNFDFQDIWALIKKPGLFSLFRL</sequence>
<dbReference type="EMBL" id="MFZV01000034">
    <property type="protein sequence ID" value="OGK30970.1"/>
    <property type="molecule type" value="Genomic_DNA"/>
</dbReference>
<comment type="caution">
    <text evidence="1">The sequence shown here is derived from an EMBL/GenBank/DDBJ whole genome shotgun (WGS) entry which is preliminary data.</text>
</comment>
<dbReference type="AlphaFoldDB" id="A0A1F7HIB7"/>
<evidence type="ECO:0008006" key="3">
    <source>
        <dbReference type="Google" id="ProtNLM"/>
    </source>
</evidence>
<evidence type="ECO:0000313" key="1">
    <source>
        <dbReference type="EMBL" id="OGK30970.1"/>
    </source>
</evidence>
<gene>
    <name evidence="1" type="ORF">A3F29_04370</name>
</gene>
<protein>
    <recommendedName>
        <fullName evidence="3">Glycoside hydrolase family 5 domain-containing protein</fullName>
    </recommendedName>
</protein>
<dbReference type="InterPro" id="IPR017853">
    <property type="entry name" value="GH"/>
</dbReference>
<dbReference type="Proteomes" id="UP000177199">
    <property type="component" value="Unassembled WGS sequence"/>
</dbReference>
<reference evidence="1 2" key="1">
    <citation type="journal article" date="2016" name="Nat. Commun.">
        <title>Thousands of microbial genomes shed light on interconnected biogeochemical processes in an aquifer system.</title>
        <authorList>
            <person name="Anantharaman K."/>
            <person name="Brown C.T."/>
            <person name="Hug L.A."/>
            <person name="Sharon I."/>
            <person name="Castelle C.J."/>
            <person name="Probst A.J."/>
            <person name="Thomas B.C."/>
            <person name="Singh A."/>
            <person name="Wilkins M.J."/>
            <person name="Karaoz U."/>
            <person name="Brodie E.L."/>
            <person name="Williams K.H."/>
            <person name="Hubbard S.S."/>
            <person name="Banfield J.F."/>
        </authorList>
    </citation>
    <scope>NUCLEOTIDE SEQUENCE [LARGE SCALE GENOMIC DNA]</scope>
</reference>
<dbReference type="Gene3D" id="3.20.20.80">
    <property type="entry name" value="Glycosidases"/>
    <property type="match status" value="1"/>
</dbReference>
<name>A0A1F7HIB7_9BACT</name>
<organism evidence="1 2">
    <name type="scientific">Candidatus Roizmanbacteria bacterium RIFCSPHIGHO2_12_FULL_33_9</name>
    <dbReference type="NCBI Taxonomy" id="1802045"/>
    <lineage>
        <taxon>Bacteria</taxon>
        <taxon>Candidatus Roizmaniibacteriota</taxon>
    </lineage>
</organism>